<dbReference type="EMBL" id="CP003058">
    <property type="protein sequence ID" value="AEQ22621.1"/>
    <property type="molecule type" value="Genomic_DNA"/>
</dbReference>
<gene>
    <name evidence="1" type="ordered locus">Acin_1399</name>
</gene>
<dbReference type="AlphaFoldDB" id="G4Q2G5"/>
<reference evidence="1 2" key="1">
    <citation type="journal article" date="2011" name="J. Bacteriol.">
        <title>Complete genome sequence of Acidaminococcus intestini RYC-MR95, a Gram-negative bacterium from the phylum Firmicutes.</title>
        <authorList>
            <person name="D'Auria G."/>
            <person name="Galan J.C."/>
            <person name="Rodriguez-Alcayna M."/>
            <person name="Moya A."/>
            <person name="Baquero F."/>
            <person name="Latorre A."/>
        </authorList>
    </citation>
    <scope>NUCLEOTIDE SEQUENCE [LARGE SCALE GENOMIC DNA]</scope>
    <source>
        <strain evidence="1 2">RyC-MR95</strain>
    </source>
</reference>
<dbReference type="KEGG" id="ain:Acin_1399"/>
<evidence type="ECO:0000313" key="1">
    <source>
        <dbReference type="EMBL" id="AEQ22621.1"/>
    </source>
</evidence>
<keyword evidence="2" id="KW-1185">Reference proteome</keyword>
<dbReference type="RefSeq" id="WP_014128634.1">
    <property type="nucleotide sequence ID" value="NC_016077.1"/>
</dbReference>
<organism evidence="1 2">
    <name type="scientific">Acidaminococcus intestini (strain RyC-MR95)</name>
    <dbReference type="NCBI Taxonomy" id="568816"/>
    <lineage>
        <taxon>Bacteria</taxon>
        <taxon>Bacillati</taxon>
        <taxon>Bacillota</taxon>
        <taxon>Negativicutes</taxon>
        <taxon>Acidaminococcales</taxon>
        <taxon>Acidaminococcaceae</taxon>
        <taxon>Acidaminococcus</taxon>
    </lineage>
</organism>
<dbReference type="Proteomes" id="UP000007093">
    <property type="component" value="Chromosome"/>
</dbReference>
<dbReference type="HOGENOM" id="CLU_2646240_0_0_9"/>
<sequence length="76" mass="9172">MKLLKEKDLKLKALMIEQKKAWEDLREAQYQLKNPLLWPNEVEYMKGILAHKEQEYQRVNDELRAYMNEKGGKQHA</sequence>
<dbReference type="InParanoid" id="G4Q2G5"/>
<dbReference type="PATRIC" id="fig|568816.4.peg.1355"/>
<dbReference type="STRING" id="568816.Acin_1399"/>
<evidence type="ECO:0000313" key="2">
    <source>
        <dbReference type="Proteomes" id="UP000007093"/>
    </source>
</evidence>
<name>G4Q2G5_ACIIR</name>
<protein>
    <submittedName>
        <fullName evidence="1">Uncharacterized protein</fullName>
    </submittedName>
</protein>
<accession>G4Q2G5</accession>
<proteinExistence type="predicted"/>